<feature type="domain" description="Peptidase C83" evidence="5">
    <location>
        <begin position="1"/>
        <end position="226"/>
    </location>
</feature>
<dbReference type="InterPro" id="IPR040409">
    <property type="entry name" value="PCS-like"/>
</dbReference>
<evidence type="ECO:0000256" key="3">
    <source>
        <dbReference type="ARBA" id="ARBA00022679"/>
    </source>
</evidence>
<dbReference type="SUPFAM" id="SSF54001">
    <property type="entry name" value="Cysteine proteinases"/>
    <property type="match status" value="1"/>
</dbReference>
<evidence type="ECO:0000256" key="1">
    <source>
        <dbReference type="ARBA" id="ARBA00012468"/>
    </source>
</evidence>
<name>A0ABU0YP33_9PROT</name>
<dbReference type="Gene3D" id="3.90.70.30">
    <property type="entry name" value="Phytochelatin synthase, N-terminal domain"/>
    <property type="match status" value="1"/>
</dbReference>
<protein>
    <recommendedName>
        <fullName evidence="1">glutathione gamma-glutamylcysteinyltransferase</fullName>
        <ecNumber evidence="1">2.3.2.15</ecNumber>
    </recommendedName>
</protein>
<gene>
    <name evidence="6" type="ORF">Q8A70_17440</name>
</gene>
<evidence type="ECO:0000313" key="7">
    <source>
        <dbReference type="Proteomes" id="UP001230156"/>
    </source>
</evidence>
<organism evidence="6 7">
    <name type="scientific">Dongia sedimenti</name>
    <dbReference type="NCBI Taxonomy" id="3064282"/>
    <lineage>
        <taxon>Bacteria</taxon>
        <taxon>Pseudomonadati</taxon>
        <taxon>Pseudomonadota</taxon>
        <taxon>Alphaproteobacteria</taxon>
        <taxon>Rhodospirillales</taxon>
        <taxon>Dongiaceae</taxon>
        <taxon>Dongia</taxon>
    </lineage>
</organism>
<dbReference type="InterPro" id="IPR038765">
    <property type="entry name" value="Papain-like_cys_pep_sf"/>
</dbReference>
<evidence type="ECO:0000313" key="6">
    <source>
        <dbReference type="EMBL" id="MDQ7249475.1"/>
    </source>
</evidence>
<evidence type="ECO:0000259" key="5">
    <source>
        <dbReference type="PROSITE" id="PS51443"/>
    </source>
</evidence>
<accession>A0ABU0YP33</accession>
<dbReference type="PROSITE" id="PS51443">
    <property type="entry name" value="PCS"/>
    <property type="match status" value="1"/>
</dbReference>
<dbReference type="PANTHER" id="PTHR33447:SF20">
    <property type="entry name" value="GLUTATHIONE GAMMA-GLUTAMYLCYSTEINYLTRANSFERASE"/>
    <property type="match status" value="1"/>
</dbReference>
<sequence length="226" mass="24617">MNELSRTTASHLSPLSRDHAYIQNNPAPAYWALSPHLIHQHTDCSCSLATATMLLNGARAMDGVSEIGQFVSERGLLERMADPEWEKGITPPDGGGASLAELRDKLARALSLYALSGWSVEHCIVAAEDSATGAAFRAHLIAMEQKGDRLLAGNYHLATTYGDSWDIGHFSPLGAYDAATDRVLLLDVWKADYEPCWVDRMRLLKAMVPVSPVSGTPRGYLVLKRG</sequence>
<comment type="caution">
    <text evidence="6">The sequence shown here is derived from an EMBL/GenBank/DDBJ whole genome shotgun (WGS) entry which is preliminary data.</text>
</comment>
<dbReference type="EC" id="2.3.2.15" evidence="1"/>
<dbReference type="InterPro" id="IPR007719">
    <property type="entry name" value="PCS_N"/>
</dbReference>
<reference evidence="7" key="1">
    <citation type="submission" date="2023-08" db="EMBL/GenBank/DDBJ databases">
        <title>Rhodospirillaceae gen. nov., a novel taxon isolated from the Yangtze River Yuezi River estuary sludge.</title>
        <authorList>
            <person name="Ruan L."/>
        </authorList>
    </citation>
    <scope>NUCLEOTIDE SEQUENCE [LARGE SCALE GENOMIC DNA]</scope>
    <source>
        <strain evidence="7">R-7</strain>
    </source>
</reference>
<evidence type="ECO:0000256" key="4">
    <source>
        <dbReference type="ARBA" id="ARBA00022723"/>
    </source>
</evidence>
<dbReference type="PANTHER" id="PTHR33447">
    <property type="entry name" value="GLUTATHIONE GAMMA-GLUTAMYLCYSTEINYLTRANSFERASE"/>
    <property type="match status" value="1"/>
</dbReference>
<dbReference type="Pfam" id="PF05023">
    <property type="entry name" value="Phytochelatin"/>
    <property type="match status" value="1"/>
</dbReference>
<dbReference type="InterPro" id="IPR038156">
    <property type="entry name" value="PCS_N_sf"/>
</dbReference>
<evidence type="ECO:0000256" key="2">
    <source>
        <dbReference type="ARBA" id="ARBA00022539"/>
    </source>
</evidence>
<keyword evidence="3" id="KW-0808">Transferase</keyword>
<dbReference type="Proteomes" id="UP001230156">
    <property type="component" value="Unassembled WGS sequence"/>
</dbReference>
<proteinExistence type="predicted"/>
<keyword evidence="2" id="KW-0104">Cadmium</keyword>
<keyword evidence="4" id="KW-0479">Metal-binding</keyword>
<keyword evidence="7" id="KW-1185">Reference proteome</keyword>
<dbReference type="EMBL" id="JAUYVI010000005">
    <property type="protein sequence ID" value="MDQ7249475.1"/>
    <property type="molecule type" value="Genomic_DNA"/>
</dbReference>
<dbReference type="RefSeq" id="WP_379957487.1">
    <property type="nucleotide sequence ID" value="NZ_JAUYVI010000005.1"/>
</dbReference>